<reference evidence="1" key="1">
    <citation type="submission" date="2023-06" db="EMBL/GenBank/DDBJ databases">
        <authorList>
            <person name="Jiang Y."/>
            <person name="Liu Q."/>
        </authorList>
    </citation>
    <scope>NUCLEOTIDE SEQUENCE</scope>
    <source>
        <strain evidence="1">CGMCC 1.12090</strain>
    </source>
</reference>
<dbReference type="EMBL" id="JAUKVY010000026">
    <property type="protein sequence ID" value="MDO1536249.1"/>
    <property type="molecule type" value="Genomic_DNA"/>
</dbReference>
<sequence>MRVLQEISHLHVLRDVELVFAPAGQVAETGGPFESRIDACKRELRRLTLGATAADLSRFRIERALFLRLLLASVGVRLAAWKCASEWQPLRRSQLLESLSHDAEQRELGVLVKAMDGPEFADYVCQAARRACVG</sequence>
<dbReference type="RefSeq" id="WP_301814239.1">
    <property type="nucleotide sequence ID" value="NZ_JAUJZH010000026.1"/>
</dbReference>
<dbReference type="Proteomes" id="UP001169027">
    <property type="component" value="Unassembled WGS sequence"/>
</dbReference>
<accession>A0ABT8SBF8</accession>
<keyword evidence="2" id="KW-1185">Reference proteome</keyword>
<organism evidence="1 2">
    <name type="scientific">Variovorax ginsengisoli</name>
    <dbReference type="NCBI Taxonomy" id="363844"/>
    <lineage>
        <taxon>Bacteria</taxon>
        <taxon>Pseudomonadati</taxon>
        <taxon>Pseudomonadota</taxon>
        <taxon>Betaproteobacteria</taxon>
        <taxon>Burkholderiales</taxon>
        <taxon>Comamonadaceae</taxon>
        <taxon>Variovorax</taxon>
    </lineage>
</organism>
<evidence type="ECO:0000313" key="2">
    <source>
        <dbReference type="Proteomes" id="UP001169027"/>
    </source>
</evidence>
<proteinExistence type="predicted"/>
<gene>
    <name evidence="1" type="ORF">Q2T77_28570</name>
</gene>
<evidence type="ECO:0000313" key="1">
    <source>
        <dbReference type="EMBL" id="MDO1536249.1"/>
    </source>
</evidence>
<comment type="caution">
    <text evidence="1">The sequence shown here is derived from an EMBL/GenBank/DDBJ whole genome shotgun (WGS) entry which is preliminary data.</text>
</comment>
<protein>
    <submittedName>
        <fullName evidence="1">Uncharacterized protein</fullName>
    </submittedName>
</protein>
<name>A0ABT8SBF8_9BURK</name>